<feature type="transmembrane region" description="Helical" evidence="1">
    <location>
        <begin position="12"/>
        <end position="30"/>
    </location>
</feature>
<keyword evidence="1" id="KW-1133">Transmembrane helix</keyword>
<dbReference type="Proteomes" id="UP000326961">
    <property type="component" value="Chromosome"/>
</dbReference>
<organism evidence="2 3">
    <name type="scientific">Paraclostridium bifermentans</name>
    <name type="common">Clostridium bifermentans</name>
    <dbReference type="NCBI Taxonomy" id="1490"/>
    <lineage>
        <taxon>Bacteria</taxon>
        <taxon>Bacillati</taxon>
        <taxon>Bacillota</taxon>
        <taxon>Clostridia</taxon>
        <taxon>Peptostreptococcales</taxon>
        <taxon>Peptostreptococcaceae</taxon>
        <taxon>Paraclostridium</taxon>
    </lineage>
</organism>
<gene>
    <name evidence="2" type="ORF">D4A35_02095</name>
</gene>
<sequence length="423" mass="50232">MSILKLNKKCVSIIIIVFVCTFFILGYIAVDFFKVEHYSKINNIVDDNLGLLKYKVSKEERGEVEKLISIGNYLTFKRIEKNKIQPSFLESSIYSLVDNKLNEYTIKYLLNGYEYENYEPDNSEGLQKDKTLNKLKGILSESDYKTLKHLIEDYNQGDYESIDKMQDILSIYNKKNADVIVMYLTENSSLDLKASFDITKNLNLKYRYIKGLTPEYLNDKESEEYENIWEKIKFILPNKGLENFDELYLTTDGKLNELASVKVNNSSGSRWIMNIDPEDVVFKDKNKLFYETILHEYFHYMTLNDRQVKYTDNYNMKNYCEEGLVSNKNSYINDFYNEFWKDILEDRNINKENLYFYDRHKNSFVDEYASTDPSEDIAETFSYFVLNDKPKGNSIKDQKINFFYKYKDLVELRNQLRSKINTI</sequence>
<dbReference type="EMBL" id="CP032452">
    <property type="protein sequence ID" value="QEZ67783.1"/>
    <property type="molecule type" value="Genomic_DNA"/>
</dbReference>
<keyword evidence="1" id="KW-0472">Membrane</keyword>
<dbReference type="AlphaFoldDB" id="A0A5P3XDK6"/>
<reference evidence="2 3" key="1">
    <citation type="submission" date="2018-09" db="EMBL/GenBank/DDBJ databases">
        <title>A clostridial neurotoxin that targets Anopheles mosquitoes.</title>
        <authorList>
            <person name="Contreras E."/>
            <person name="Masuyer G."/>
            <person name="Qureshi N."/>
            <person name="Chawla S."/>
            <person name="Lim H.L."/>
            <person name="Chen J."/>
            <person name="Stenmark P."/>
            <person name="Gill S."/>
        </authorList>
    </citation>
    <scope>NUCLEOTIDE SEQUENCE [LARGE SCALE GENOMIC DNA]</scope>
    <source>
        <strain evidence="2 3">Cbm</strain>
    </source>
</reference>
<evidence type="ECO:0000313" key="3">
    <source>
        <dbReference type="Proteomes" id="UP000326961"/>
    </source>
</evidence>
<keyword evidence="1" id="KW-0812">Transmembrane</keyword>
<evidence type="ECO:0000313" key="2">
    <source>
        <dbReference type="EMBL" id="QEZ67783.1"/>
    </source>
</evidence>
<proteinExistence type="predicted"/>
<dbReference type="Gene3D" id="3.40.390.70">
    <property type="match status" value="1"/>
</dbReference>
<evidence type="ECO:0000256" key="1">
    <source>
        <dbReference type="SAM" id="Phobius"/>
    </source>
</evidence>
<name>A0A5P3XDK6_PARBF</name>
<protein>
    <submittedName>
        <fullName evidence="2">Uncharacterized protein</fullName>
    </submittedName>
</protein>
<accession>A0A5P3XDK6</accession>